<accession>A0A6P1BQQ9</accession>
<dbReference type="AlphaFoldDB" id="A0A6P1BQQ9"/>
<evidence type="ECO:0000313" key="2">
    <source>
        <dbReference type="EMBL" id="NEV00858.1"/>
    </source>
</evidence>
<keyword evidence="3" id="KW-1185">Reference proteome</keyword>
<comment type="caution">
    <text evidence="2">The sequence shown here is derived from an EMBL/GenBank/DDBJ whole genome shotgun (WGS) entry which is preliminary data.</text>
</comment>
<gene>
    <name evidence="2" type="ORF">FNJ47_34950</name>
</gene>
<evidence type="ECO:0000256" key="1">
    <source>
        <dbReference type="SAM" id="MobiDB-lite"/>
    </source>
</evidence>
<protein>
    <submittedName>
        <fullName evidence="2">Uncharacterized protein</fullName>
    </submittedName>
</protein>
<feature type="region of interest" description="Disordered" evidence="1">
    <location>
        <begin position="69"/>
        <end position="114"/>
    </location>
</feature>
<proteinExistence type="predicted"/>
<name>A0A6P1BQQ9_9BRAD</name>
<evidence type="ECO:0000313" key="3">
    <source>
        <dbReference type="Proteomes" id="UP000468531"/>
    </source>
</evidence>
<sequence>MPQHFPDQIAQAVERASCVISATELVRPLLRFPELLDRENAMRKGLAEQVQARSMSLLERNVQIQKLHSQLLDEERSRPAAPADTSKPSPAVTQWRQSSPESCGRLRGDSGACY</sequence>
<reference evidence="2 3" key="1">
    <citation type="journal article" date="2020" name="Arch. Microbiol.">
        <title>Bradyrhizobium uaiense sp. nov., a new highly efficient cowpea symbiont.</title>
        <authorList>
            <person name="Cabral Michel D."/>
            <person name="Azarias Guimaraes A."/>
            <person name="Martins da Costa E."/>
            <person name="Soares de Carvalho T."/>
            <person name="Balsanelli E."/>
            <person name="Willems A."/>
            <person name="Maltempi de Souza E."/>
            <person name="de Souza Moreira F.M."/>
        </authorList>
    </citation>
    <scope>NUCLEOTIDE SEQUENCE [LARGE SCALE GENOMIC DNA]</scope>
    <source>
        <strain evidence="2 3">UFLA 03-164</strain>
    </source>
</reference>
<dbReference type="Proteomes" id="UP000468531">
    <property type="component" value="Unassembled WGS sequence"/>
</dbReference>
<feature type="compositionally biased region" description="Polar residues" evidence="1">
    <location>
        <begin position="86"/>
        <end position="101"/>
    </location>
</feature>
<dbReference type="EMBL" id="VKHP01000201">
    <property type="protein sequence ID" value="NEV00858.1"/>
    <property type="molecule type" value="Genomic_DNA"/>
</dbReference>
<organism evidence="2 3">
    <name type="scientific">Bradyrhizobium uaiense</name>
    <dbReference type="NCBI Taxonomy" id="2594946"/>
    <lineage>
        <taxon>Bacteria</taxon>
        <taxon>Pseudomonadati</taxon>
        <taxon>Pseudomonadota</taxon>
        <taxon>Alphaproteobacteria</taxon>
        <taxon>Hyphomicrobiales</taxon>
        <taxon>Nitrobacteraceae</taxon>
        <taxon>Bradyrhizobium</taxon>
    </lineage>
</organism>
<dbReference type="RefSeq" id="WP_163160399.1">
    <property type="nucleotide sequence ID" value="NZ_VKHP01000201.1"/>
</dbReference>